<accession>A0A2N9IXY1</accession>
<evidence type="ECO:0000313" key="2">
    <source>
        <dbReference type="EMBL" id="SPD30226.1"/>
    </source>
</evidence>
<dbReference type="EMBL" id="OIVN01006306">
    <property type="protein sequence ID" value="SPD30226.1"/>
    <property type="molecule type" value="Genomic_DNA"/>
</dbReference>
<protein>
    <submittedName>
        <fullName evidence="2">Uncharacterized protein</fullName>
    </submittedName>
</protein>
<feature type="region of interest" description="Disordered" evidence="1">
    <location>
        <begin position="18"/>
        <end position="62"/>
    </location>
</feature>
<dbReference type="AlphaFoldDB" id="A0A2N9IXY1"/>
<evidence type="ECO:0000256" key="1">
    <source>
        <dbReference type="SAM" id="MobiDB-lite"/>
    </source>
</evidence>
<reference evidence="2" key="1">
    <citation type="submission" date="2018-02" db="EMBL/GenBank/DDBJ databases">
        <authorList>
            <person name="Cohen D.B."/>
            <person name="Kent A.D."/>
        </authorList>
    </citation>
    <scope>NUCLEOTIDE SEQUENCE</scope>
</reference>
<proteinExistence type="predicted"/>
<name>A0A2N9IXY1_FAGSY</name>
<gene>
    <name evidence="2" type="ORF">FSB_LOCUS58108</name>
</gene>
<organism evidence="2">
    <name type="scientific">Fagus sylvatica</name>
    <name type="common">Beechnut</name>
    <dbReference type="NCBI Taxonomy" id="28930"/>
    <lineage>
        <taxon>Eukaryota</taxon>
        <taxon>Viridiplantae</taxon>
        <taxon>Streptophyta</taxon>
        <taxon>Embryophyta</taxon>
        <taxon>Tracheophyta</taxon>
        <taxon>Spermatophyta</taxon>
        <taxon>Magnoliopsida</taxon>
        <taxon>eudicotyledons</taxon>
        <taxon>Gunneridae</taxon>
        <taxon>Pentapetalae</taxon>
        <taxon>rosids</taxon>
        <taxon>fabids</taxon>
        <taxon>Fagales</taxon>
        <taxon>Fagaceae</taxon>
        <taxon>Fagus</taxon>
    </lineage>
</organism>
<sequence>MTPGSQGAGAVLACFSGEDSGQKGEAIGKPRVARRSWSRHLSNAPRPAGQIAASRKDSAPPEVGFRRSWYRRKAYATLSVKVLDLRETELGFARYGSANRDRRSVFGPLEDVFPIEIPARPEKILTIREFHTVHECVLFSTYPGLWINLLHSSRCRISAILVSPEILCYLFSKGTGLAQRRTWVREI</sequence>